<dbReference type="AlphaFoldDB" id="A0AAF0YAL2"/>
<gene>
    <name evidence="2" type="ORF">LOC62_04G006563</name>
</gene>
<keyword evidence="3" id="KW-1185">Reference proteome</keyword>
<sequence>MPSSTSGRSESSADSPSPVSTPVSVVSSITTLSEGESLTTSPLNRPRQLAKAAPAVAATTVPAPSAAAAAATPVATAVASTSTSQPSSAPTLIQHRPKQRQRMHPYAGHAPVGRFGMPRFGMNTAQPHCPPLDLVTGMNRTWNYLCIFFNIALSENYRAQLYDKTRSAMMLCAELSAADPTYSSDPGVQDAVASARAWEATAELLGTDAFAKLGEHFAELTEARRVVHERPGVAAAEVEKRVRQLYSLDDDADITTPHLDAEIVLTDLSARYDAAFRSLWSQDPISYLTSLTTADAPVAEARLLFDIVESMDKEGLMDHDALFPEDDEDESGSSTSWAPRSHAQARDDAIAFERMRWEQCLARARERCMSVDMRRREWARVRVQELLDGGAGLAAWRRERSR</sequence>
<feature type="compositionally biased region" description="Low complexity" evidence="1">
    <location>
        <begin position="1"/>
        <end position="41"/>
    </location>
</feature>
<reference evidence="2" key="1">
    <citation type="submission" date="2023-10" db="EMBL/GenBank/DDBJ databases">
        <authorList>
            <person name="Noh H."/>
        </authorList>
    </citation>
    <scope>NUCLEOTIDE SEQUENCE</scope>
    <source>
        <strain evidence="2">DUCC4014</strain>
    </source>
</reference>
<evidence type="ECO:0000313" key="3">
    <source>
        <dbReference type="Proteomes" id="UP000827549"/>
    </source>
</evidence>
<dbReference type="RefSeq" id="XP_062629112.1">
    <property type="nucleotide sequence ID" value="XM_062773128.1"/>
</dbReference>
<feature type="compositionally biased region" description="Low complexity" evidence="1">
    <location>
        <begin position="80"/>
        <end position="91"/>
    </location>
</feature>
<evidence type="ECO:0000313" key="2">
    <source>
        <dbReference type="EMBL" id="WOO83080.1"/>
    </source>
</evidence>
<dbReference type="GeneID" id="87809785"/>
<feature type="region of interest" description="Disordered" evidence="1">
    <location>
        <begin position="322"/>
        <end position="342"/>
    </location>
</feature>
<feature type="region of interest" description="Disordered" evidence="1">
    <location>
        <begin position="1"/>
        <end position="46"/>
    </location>
</feature>
<dbReference type="EMBL" id="CP086717">
    <property type="protein sequence ID" value="WOO83080.1"/>
    <property type="molecule type" value="Genomic_DNA"/>
</dbReference>
<feature type="region of interest" description="Disordered" evidence="1">
    <location>
        <begin position="80"/>
        <end position="102"/>
    </location>
</feature>
<evidence type="ECO:0000256" key="1">
    <source>
        <dbReference type="SAM" id="MobiDB-lite"/>
    </source>
</evidence>
<protein>
    <submittedName>
        <fullName evidence="2">Uncharacterized protein</fullName>
    </submittedName>
</protein>
<proteinExistence type="predicted"/>
<name>A0AAF0YAL2_9TREE</name>
<dbReference type="Proteomes" id="UP000827549">
    <property type="component" value="Chromosome 4"/>
</dbReference>
<accession>A0AAF0YAL2</accession>
<organism evidence="2 3">
    <name type="scientific">Vanrija pseudolonga</name>
    <dbReference type="NCBI Taxonomy" id="143232"/>
    <lineage>
        <taxon>Eukaryota</taxon>
        <taxon>Fungi</taxon>
        <taxon>Dikarya</taxon>
        <taxon>Basidiomycota</taxon>
        <taxon>Agaricomycotina</taxon>
        <taxon>Tremellomycetes</taxon>
        <taxon>Trichosporonales</taxon>
        <taxon>Trichosporonaceae</taxon>
        <taxon>Vanrija</taxon>
    </lineage>
</organism>